<reference evidence="2" key="1">
    <citation type="submission" date="2018-05" db="EMBL/GenBank/DDBJ databases">
        <title>Draft genome of Mucuna pruriens seed.</title>
        <authorList>
            <person name="Nnadi N.E."/>
            <person name="Vos R."/>
            <person name="Hasami M.H."/>
            <person name="Devisetty U.K."/>
            <person name="Aguiy J.C."/>
        </authorList>
    </citation>
    <scope>NUCLEOTIDE SEQUENCE [LARGE SCALE GENOMIC DNA]</scope>
    <source>
        <strain evidence="2">JCA_2017</strain>
    </source>
</reference>
<feature type="compositionally biased region" description="Basic and acidic residues" evidence="1">
    <location>
        <begin position="34"/>
        <end position="51"/>
    </location>
</feature>
<evidence type="ECO:0000256" key="1">
    <source>
        <dbReference type="SAM" id="MobiDB-lite"/>
    </source>
</evidence>
<dbReference type="EMBL" id="QJKJ01006461">
    <property type="protein sequence ID" value="RDX86634.1"/>
    <property type="molecule type" value="Genomic_DNA"/>
</dbReference>
<evidence type="ECO:0000313" key="2">
    <source>
        <dbReference type="EMBL" id="RDX86634.1"/>
    </source>
</evidence>
<comment type="caution">
    <text evidence="2">The sequence shown here is derived from an EMBL/GenBank/DDBJ whole genome shotgun (WGS) entry which is preliminary data.</text>
</comment>
<name>A0A371G7W4_MUCPR</name>
<organism evidence="2 3">
    <name type="scientific">Mucuna pruriens</name>
    <name type="common">Velvet bean</name>
    <name type="synonym">Dolichos pruriens</name>
    <dbReference type="NCBI Taxonomy" id="157652"/>
    <lineage>
        <taxon>Eukaryota</taxon>
        <taxon>Viridiplantae</taxon>
        <taxon>Streptophyta</taxon>
        <taxon>Embryophyta</taxon>
        <taxon>Tracheophyta</taxon>
        <taxon>Spermatophyta</taxon>
        <taxon>Magnoliopsida</taxon>
        <taxon>eudicotyledons</taxon>
        <taxon>Gunneridae</taxon>
        <taxon>Pentapetalae</taxon>
        <taxon>rosids</taxon>
        <taxon>fabids</taxon>
        <taxon>Fabales</taxon>
        <taxon>Fabaceae</taxon>
        <taxon>Papilionoideae</taxon>
        <taxon>50 kb inversion clade</taxon>
        <taxon>NPAAA clade</taxon>
        <taxon>indigoferoid/millettioid clade</taxon>
        <taxon>Phaseoleae</taxon>
        <taxon>Mucuna</taxon>
    </lineage>
</organism>
<dbReference type="PANTHER" id="PTHR33067">
    <property type="entry name" value="RNA-DIRECTED DNA POLYMERASE-RELATED"/>
    <property type="match status" value="1"/>
</dbReference>
<accession>A0A371G7W4</accession>
<keyword evidence="3" id="KW-1185">Reference proteome</keyword>
<dbReference type="Proteomes" id="UP000257109">
    <property type="component" value="Unassembled WGS sequence"/>
</dbReference>
<gene>
    <name evidence="2" type="ORF">CR513_32016</name>
</gene>
<dbReference type="PANTHER" id="PTHR33067:SF35">
    <property type="entry name" value="ASPARTIC PEPTIDASE DDI1-TYPE DOMAIN-CONTAINING PROTEIN"/>
    <property type="match status" value="1"/>
</dbReference>
<sequence length="255" mass="29003">MASNNNNYFSGDRHVTQRPIEMQEVGGSTQTSLGEDKTKVKLGERQEERRSPNRQRRRWSYQGMKPPIKETIANVVDDGKKVATPDKVNVPFPKVSNKKKLEEFEVVNLTEKCSIVVLKKLLPNLKIQVVSLSFAPWATHILIKHCLVDKTIIHPRSIAKDILVKVGKFIFPTDFVILDMGEDNTVPIILGCFFGHRKNSNEEVKFIVFSFDKISLPLVSCNCVQALDNFKGAISKNYKRKLNFGTLRIPNHIRS</sequence>
<evidence type="ECO:0000313" key="3">
    <source>
        <dbReference type="Proteomes" id="UP000257109"/>
    </source>
</evidence>
<protein>
    <submittedName>
        <fullName evidence="2">Uncharacterized protein</fullName>
    </submittedName>
</protein>
<feature type="region of interest" description="Disordered" evidence="1">
    <location>
        <begin position="1"/>
        <end position="59"/>
    </location>
</feature>
<proteinExistence type="predicted"/>
<feature type="non-terminal residue" evidence="2">
    <location>
        <position position="1"/>
    </location>
</feature>
<dbReference type="AlphaFoldDB" id="A0A371G7W4"/>